<protein>
    <submittedName>
        <fullName evidence="3">Uncharacterized protein</fullName>
    </submittedName>
</protein>
<evidence type="ECO:0000256" key="1">
    <source>
        <dbReference type="SAM" id="MobiDB-lite"/>
    </source>
</evidence>
<feature type="compositionally biased region" description="Basic and acidic residues" evidence="1">
    <location>
        <begin position="8"/>
        <end position="25"/>
    </location>
</feature>
<dbReference type="Proteomes" id="UP000035680">
    <property type="component" value="Unassembled WGS sequence"/>
</dbReference>
<accession>A0A0K0FBB7</accession>
<evidence type="ECO:0000313" key="2">
    <source>
        <dbReference type="Proteomes" id="UP000035680"/>
    </source>
</evidence>
<evidence type="ECO:0000313" key="3">
    <source>
        <dbReference type="WBParaSite" id="SVE_0612600.1"/>
    </source>
</evidence>
<reference evidence="3" key="2">
    <citation type="submission" date="2015-08" db="UniProtKB">
        <authorList>
            <consortium name="WormBaseParasite"/>
        </authorList>
    </citation>
    <scope>IDENTIFICATION</scope>
</reference>
<keyword evidence="2" id="KW-1185">Reference proteome</keyword>
<dbReference type="WBParaSite" id="SVE_0612600.1">
    <property type="protein sequence ID" value="SVE_0612600.1"/>
    <property type="gene ID" value="SVE_0612600"/>
</dbReference>
<dbReference type="AlphaFoldDB" id="A0A0K0FBB7"/>
<organism evidence="2 3">
    <name type="scientific">Strongyloides venezuelensis</name>
    <name type="common">Threadworm</name>
    <dbReference type="NCBI Taxonomy" id="75913"/>
    <lineage>
        <taxon>Eukaryota</taxon>
        <taxon>Metazoa</taxon>
        <taxon>Ecdysozoa</taxon>
        <taxon>Nematoda</taxon>
        <taxon>Chromadorea</taxon>
        <taxon>Rhabditida</taxon>
        <taxon>Tylenchina</taxon>
        <taxon>Panagrolaimomorpha</taxon>
        <taxon>Strongyloidoidea</taxon>
        <taxon>Strongyloididae</taxon>
        <taxon>Strongyloides</taxon>
    </lineage>
</organism>
<proteinExistence type="predicted"/>
<name>A0A0K0FBB7_STRVS</name>
<feature type="region of interest" description="Disordered" evidence="1">
    <location>
        <begin position="1"/>
        <end position="44"/>
    </location>
</feature>
<sequence length="68" mass="7822">MKTILSSKQKELKPNDDRSAHVNKQDDDESDNQADYKSNEYGDNISEFSDFNTEKQSHVSLKIKAFVI</sequence>
<reference evidence="2" key="1">
    <citation type="submission" date="2014-07" db="EMBL/GenBank/DDBJ databases">
        <authorList>
            <person name="Martin A.A"/>
            <person name="De Silva N."/>
        </authorList>
    </citation>
    <scope>NUCLEOTIDE SEQUENCE</scope>
</reference>